<dbReference type="SUPFAM" id="SSF64484">
    <property type="entry name" value="beta and beta-prime subunits of DNA dependent RNA-polymerase"/>
    <property type="match status" value="1"/>
</dbReference>
<comment type="similarity">
    <text evidence="7">Belongs to the RNA polymerase beta' chain family.</text>
</comment>
<dbReference type="GO" id="GO:0003899">
    <property type="term" value="F:DNA-directed RNA polymerase activity"/>
    <property type="evidence" value="ECO:0007669"/>
    <property type="project" value="UniProtKB-EC"/>
</dbReference>
<evidence type="ECO:0000313" key="10">
    <source>
        <dbReference type="Proteomes" id="UP000554482"/>
    </source>
</evidence>
<dbReference type="AlphaFoldDB" id="A0A7J6VI71"/>
<evidence type="ECO:0000256" key="7">
    <source>
        <dbReference type="RuleBase" id="RU004279"/>
    </source>
</evidence>
<keyword evidence="2 7" id="KW-0808">Transferase</keyword>
<dbReference type="InterPro" id="IPR007080">
    <property type="entry name" value="RNA_pol_Rpb1_1"/>
</dbReference>
<evidence type="ECO:0000256" key="1">
    <source>
        <dbReference type="ARBA" id="ARBA00022478"/>
    </source>
</evidence>
<dbReference type="InterPro" id="IPR015700">
    <property type="entry name" value="RPC1"/>
</dbReference>
<comment type="catalytic activity">
    <reaction evidence="7">
        <text>RNA(n) + a ribonucleoside 5'-triphosphate = RNA(n+1) + diphosphate</text>
        <dbReference type="Rhea" id="RHEA:21248"/>
        <dbReference type="Rhea" id="RHEA-COMP:14527"/>
        <dbReference type="Rhea" id="RHEA-COMP:17342"/>
        <dbReference type="ChEBI" id="CHEBI:33019"/>
        <dbReference type="ChEBI" id="CHEBI:61557"/>
        <dbReference type="ChEBI" id="CHEBI:140395"/>
        <dbReference type="EC" id="2.7.7.6"/>
    </reaction>
</comment>
<feature type="domain" description="RNA polymerase N-terminal" evidence="8">
    <location>
        <begin position="16"/>
        <end position="224"/>
    </location>
</feature>
<evidence type="ECO:0000256" key="5">
    <source>
        <dbReference type="ARBA" id="ARBA00022833"/>
    </source>
</evidence>
<evidence type="ECO:0000256" key="3">
    <source>
        <dbReference type="ARBA" id="ARBA00022695"/>
    </source>
</evidence>
<sequence>MLDEDCELLYLSDRPEKLILEDIPVPPMKDWELLQTEVAQYINSDVRGSPQNQQQSRPLQGVVQCLKGKQGRFRGNLCGKRVEFTGRTVIFPDPNLKITEHLEPLLQAMMQGMLSILSQRWVIPGFQKIFLARSHFFATSLRIRQLYSLSLRIRECSIAFCGCFVVGLKKVRPSSCHTIFDWKYHGYGSSSGHSRNINSSLICFSFAWNRPSGWSILLKLMILLNRTVRKPSSALLKSLNSVSRSPASSRS</sequence>
<dbReference type="OrthoDB" id="270392at2759"/>
<dbReference type="InterPro" id="IPR006592">
    <property type="entry name" value="RNA_pol_N"/>
</dbReference>
<dbReference type="Proteomes" id="UP000554482">
    <property type="component" value="Unassembled WGS sequence"/>
</dbReference>
<accession>A0A7J6VI71</accession>
<protein>
    <recommendedName>
        <fullName evidence="7">DNA-directed RNA polymerase subunit</fullName>
        <ecNumber evidence="7">2.7.7.6</ecNumber>
    </recommendedName>
</protein>
<dbReference type="SMART" id="SM00663">
    <property type="entry name" value="RPOLA_N"/>
    <property type="match status" value="1"/>
</dbReference>
<gene>
    <name evidence="9" type="ORF">FRX31_026523</name>
</gene>
<name>A0A7J6VI71_THATH</name>
<dbReference type="GO" id="GO:0003677">
    <property type="term" value="F:DNA binding"/>
    <property type="evidence" value="ECO:0007669"/>
    <property type="project" value="InterPro"/>
</dbReference>
<evidence type="ECO:0000256" key="6">
    <source>
        <dbReference type="ARBA" id="ARBA00023163"/>
    </source>
</evidence>
<dbReference type="Pfam" id="PF04997">
    <property type="entry name" value="RNA_pol_Rpb1_1"/>
    <property type="match status" value="1"/>
</dbReference>
<keyword evidence="5" id="KW-0862">Zinc</keyword>
<evidence type="ECO:0000313" key="9">
    <source>
        <dbReference type="EMBL" id="KAF5183890.1"/>
    </source>
</evidence>
<keyword evidence="1 7" id="KW-0240">DNA-directed RNA polymerase</keyword>
<comment type="caution">
    <text evidence="9">The sequence shown here is derived from an EMBL/GenBank/DDBJ whole genome shotgun (WGS) entry which is preliminary data.</text>
</comment>
<evidence type="ECO:0000256" key="2">
    <source>
        <dbReference type="ARBA" id="ARBA00022679"/>
    </source>
</evidence>
<keyword evidence="10" id="KW-1185">Reference proteome</keyword>
<organism evidence="9 10">
    <name type="scientific">Thalictrum thalictroides</name>
    <name type="common">Rue-anemone</name>
    <name type="synonym">Anemone thalictroides</name>
    <dbReference type="NCBI Taxonomy" id="46969"/>
    <lineage>
        <taxon>Eukaryota</taxon>
        <taxon>Viridiplantae</taxon>
        <taxon>Streptophyta</taxon>
        <taxon>Embryophyta</taxon>
        <taxon>Tracheophyta</taxon>
        <taxon>Spermatophyta</taxon>
        <taxon>Magnoliopsida</taxon>
        <taxon>Ranunculales</taxon>
        <taxon>Ranunculaceae</taxon>
        <taxon>Thalictroideae</taxon>
        <taxon>Thalictrum</taxon>
    </lineage>
</organism>
<keyword evidence="6 7" id="KW-0804">Transcription</keyword>
<comment type="function">
    <text evidence="7">DNA-dependent RNA polymerase catalyzes the transcription of DNA into RNA using the four ribonucleoside triphosphates as substrates.</text>
</comment>
<dbReference type="GO" id="GO:0000428">
    <property type="term" value="C:DNA-directed RNA polymerase complex"/>
    <property type="evidence" value="ECO:0007669"/>
    <property type="project" value="UniProtKB-KW"/>
</dbReference>
<reference evidence="9 10" key="1">
    <citation type="submission" date="2020-06" db="EMBL/GenBank/DDBJ databases">
        <title>Transcriptomic and genomic resources for Thalictrum thalictroides and T. hernandezii: Facilitating candidate gene discovery in an emerging model plant lineage.</title>
        <authorList>
            <person name="Arias T."/>
            <person name="Riano-Pachon D.M."/>
            <person name="Di Stilio V.S."/>
        </authorList>
    </citation>
    <scope>NUCLEOTIDE SEQUENCE [LARGE SCALE GENOMIC DNA]</scope>
    <source>
        <strain evidence="10">cv. WT478/WT964</strain>
        <tissue evidence="9">Leaves</tissue>
    </source>
</reference>
<keyword evidence="4" id="KW-0479">Metal-binding</keyword>
<proteinExistence type="inferred from homology"/>
<dbReference type="Gene3D" id="2.40.40.20">
    <property type="match status" value="1"/>
</dbReference>
<dbReference type="GO" id="GO:0046872">
    <property type="term" value="F:metal ion binding"/>
    <property type="evidence" value="ECO:0007669"/>
    <property type="project" value="UniProtKB-KW"/>
</dbReference>
<keyword evidence="3 7" id="KW-0548">Nucleotidyltransferase</keyword>
<dbReference type="EC" id="2.7.7.6" evidence="7"/>
<dbReference type="PANTHER" id="PTHR48446:SF1">
    <property type="entry name" value="DNA-DIRECTED RNA POLYMERASE SUBUNIT BETA' N-TERMINAL SECTION"/>
    <property type="match status" value="1"/>
</dbReference>
<dbReference type="EMBL" id="JABWDY010032823">
    <property type="protein sequence ID" value="KAF5183890.1"/>
    <property type="molecule type" value="Genomic_DNA"/>
</dbReference>
<evidence type="ECO:0000259" key="8">
    <source>
        <dbReference type="SMART" id="SM00663"/>
    </source>
</evidence>
<evidence type="ECO:0000256" key="4">
    <source>
        <dbReference type="ARBA" id="ARBA00022723"/>
    </source>
</evidence>
<dbReference type="PANTHER" id="PTHR48446">
    <property type="entry name" value="DNA-DIRECTED RNA POLYMERASE SUBUNIT BETA' N-TERMINAL SECTION"/>
    <property type="match status" value="1"/>
</dbReference>
<dbReference type="GO" id="GO:0006351">
    <property type="term" value="P:DNA-templated transcription"/>
    <property type="evidence" value="ECO:0007669"/>
    <property type="project" value="InterPro"/>
</dbReference>